<protein>
    <submittedName>
        <fullName evidence="1">Uncharacterized protein</fullName>
    </submittedName>
</protein>
<accession>A0AA37BNK9</accession>
<dbReference type="EMBL" id="BMQD01000029">
    <property type="protein sequence ID" value="GGK94072.1"/>
    <property type="molecule type" value="Genomic_DNA"/>
</dbReference>
<reference evidence="1" key="2">
    <citation type="submission" date="2022-09" db="EMBL/GenBank/DDBJ databases">
        <authorList>
            <person name="Sun Q."/>
            <person name="Ohkuma M."/>
        </authorList>
    </citation>
    <scope>NUCLEOTIDE SEQUENCE</scope>
    <source>
        <strain evidence="1">JCM 3093</strain>
    </source>
</reference>
<gene>
    <name evidence="1" type="ORF">GCM10010126_61810</name>
</gene>
<evidence type="ECO:0000313" key="2">
    <source>
        <dbReference type="Proteomes" id="UP000627984"/>
    </source>
</evidence>
<dbReference type="AlphaFoldDB" id="A0AA37BNK9"/>
<organism evidence="1 2">
    <name type="scientific">Planomonospora parontospora</name>
    <dbReference type="NCBI Taxonomy" id="58119"/>
    <lineage>
        <taxon>Bacteria</taxon>
        <taxon>Bacillati</taxon>
        <taxon>Actinomycetota</taxon>
        <taxon>Actinomycetes</taxon>
        <taxon>Streptosporangiales</taxon>
        <taxon>Streptosporangiaceae</taxon>
        <taxon>Planomonospora</taxon>
    </lineage>
</organism>
<reference evidence="1" key="1">
    <citation type="journal article" date="2014" name="Int. J. Syst. Evol. Microbiol.">
        <title>Complete genome sequence of Corynebacterium casei LMG S-19264T (=DSM 44701T), isolated from a smear-ripened cheese.</title>
        <authorList>
            <consortium name="US DOE Joint Genome Institute (JGI-PGF)"/>
            <person name="Walter F."/>
            <person name="Albersmeier A."/>
            <person name="Kalinowski J."/>
            <person name="Ruckert C."/>
        </authorList>
    </citation>
    <scope>NUCLEOTIDE SEQUENCE</scope>
    <source>
        <strain evidence="1">JCM 3093</strain>
    </source>
</reference>
<dbReference type="Proteomes" id="UP000627984">
    <property type="component" value="Unassembled WGS sequence"/>
</dbReference>
<comment type="caution">
    <text evidence="1">The sequence shown here is derived from an EMBL/GenBank/DDBJ whole genome shotgun (WGS) entry which is preliminary data.</text>
</comment>
<name>A0AA37BNK9_9ACTN</name>
<proteinExistence type="predicted"/>
<sequence>MQVRVAGLSGGGRISRVGGGGLGCGVHGRVGLTARVHPGCARGAARCPTPTNPYSNVKVGLQAPGRSLLVCPPAAHGCGPARARCTGAPCGALDAKDTGPRMPAPPAASCPP</sequence>
<evidence type="ECO:0000313" key="1">
    <source>
        <dbReference type="EMBL" id="GGK94072.1"/>
    </source>
</evidence>